<dbReference type="InterPro" id="IPR029063">
    <property type="entry name" value="SAM-dependent_MTases_sf"/>
</dbReference>
<dbReference type="Gene3D" id="3.40.50.150">
    <property type="entry name" value="Vaccinia Virus protein VP39"/>
    <property type="match status" value="1"/>
</dbReference>
<feature type="non-terminal residue" evidence="1">
    <location>
        <position position="171"/>
    </location>
</feature>
<dbReference type="AlphaFoldDB" id="A0A147B8F8"/>
<dbReference type="EMBL" id="GEIB01001039">
    <property type="protein sequence ID" value="JAR87034.1"/>
    <property type="molecule type" value="Transcribed_RNA"/>
</dbReference>
<accession>A0A147B8F8</accession>
<sequence>FLEECGFVPYVDSESATLDRELEVQEYIQVCSGLARRILEASGKNKAQISDVMNGFKEASDQVLQKYIASQLPEHGLLKILTKIQEQTKNSGSLVENVKSALSAHKEDLERDILNTVLLQESPLRNLLDLVSENVSIKKLKVLEVSNSQTLMGKRVLGFLHDSNIMLKTEY</sequence>
<protein>
    <submittedName>
        <fullName evidence="1">Fatty acid synthase</fullName>
    </submittedName>
</protein>
<organism evidence="1">
    <name type="scientific">Alectorobius mimon</name>
    <dbReference type="NCBI Taxonomy" id="360319"/>
    <lineage>
        <taxon>Eukaryota</taxon>
        <taxon>Metazoa</taxon>
        <taxon>Ecdysozoa</taxon>
        <taxon>Arthropoda</taxon>
        <taxon>Chelicerata</taxon>
        <taxon>Arachnida</taxon>
        <taxon>Acari</taxon>
        <taxon>Parasitiformes</taxon>
        <taxon>Ixodida</taxon>
        <taxon>Ixodoidea</taxon>
        <taxon>Argasidae</taxon>
        <taxon>Ornithodorinae</taxon>
        <taxon>Alectorobius</taxon>
    </lineage>
</organism>
<proteinExistence type="predicted"/>
<reference evidence="1" key="1">
    <citation type="submission" date="2016-03" db="EMBL/GenBank/DDBJ databases">
        <title>Gut transcriptome analysis on engorged females of Ornithodoros mimon (Acari: Argasidae) and phylogenetic inferences of soft ticks.</title>
        <authorList>
            <person name="Landulfo G.A."/>
            <person name="Giovanni D."/>
            <person name="Carvalho E."/>
            <person name="Junqueira-de-Azevedo I."/>
            <person name="Patane J."/>
            <person name="Mendoca R."/>
            <person name="Barros-Battesti D."/>
        </authorList>
    </citation>
    <scope>NUCLEOTIDE SEQUENCE</scope>
    <source>
        <strain evidence="1">Females</strain>
        <tissue evidence="1">Gut</tissue>
    </source>
</reference>
<evidence type="ECO:0000313" key="1">
    <source>
        <dbReference type="EMBL" id="JAR87034.1"/>
    </source>
</evidence>
<feature type="non-terminal residue" evidence="1">
    <location>
        <position position="1"/>
    </location>
</feature>
<name>A0A147B8F8_9ACAR</name>